<accession>A0A0S6U9A7</accession>
<name>A0A0S6U9A7_NEOTH</name>
<feature type="compositionally biased region" description="Basic and acidic residues" evidence="1">
    <location>
        <begin position="59"/>
        <end position="69"/>
    </location>
</feature>
<feature type="region of interest" description="Disordered" evidence="1">
    <location>
        <begin position="59"/>
        <end position="91"/>
    </location>
</feature>
<evidence type="ECO:0000256" key="1">
    <source>
        <dbReference type="SAM" id="MobiDB-lite"/>
    </source>
</evidence>
<gene>
    <name evidence="2" type="ORF">MTY_0633</name>
</gene>
<feature type="region of interest" description="Disordered" evidence="1">
    <location>
        <begin position="128"/>
        <end position="148"/>
    </location>
</feature>
<sequence length="160" mass="17694">MPDLLPYFKTLHVSIVTTKWVIVLPRNPAKGQIRINRGTNSGYGRAGHAQDEVCRRWQEGRDDKHEPGQDKGITGKAVGPPPDFLIGQGPGCTDTEEVIETRLGQVVADQDKEQSYRQGYYPADQVGRAAQGHDKGGGINHPHKEDHPQAHYLVGRLKRG</sequence>
<protein>
    <submittedName>
        <fullName evidence="2">Uncharacterized conserved protein</fullName>
    </submittedName>
</protein>
<organism evidence="2">
    <name type="scientific">Moorella thermoacetica Y72</name>
    <dbReference type="NCBI Taxonomy" id="1325331"/>
    <lineage>
        <taxon>Bacteria</taxon>
        <taxon>Bacillati</taxon>
        <taxon>Bacillota</taxon>
        <taxon>Clostridia</taxon>
        <taxon>Neomoorellales</taxon>
        <taxon>Neomoorellaceae</taxon>
        <taxon>Neomoorella</taxon>
    </lineage>
</organism>
<dbReference type="EMBL" id="DF238840">
    <property type="protein sequence ID" value="GAF25301.1"/>
    <property type="molecule type" value="Genomic_DNA"/>
</dbReference>
<proteinExistence type="predicted"/>
<dbReference type="AlphaFoldDB" id="A0A0S6U9A7"/>
<feature type="compositionally biased region" description="Basic and acidic residues" evidence="1">
    <location>
        <begin position="131"/>
        <end position="148"/>
    </location>
</feature>
<reference evidence="2" key="1">
    <citation type="journal article" date="2014" name="Gene">
        <title>Genome-guided analysis of transformation efficiency and carbon dioxide assimilation by Moorella thermoacetica Y72.</title>
        <authorList>
            <person name="Tsukahara K."/>
            <person name="Kita A."/>
            <person name="Nakashimada Y."/>
            <person name="Hoshino T."/>
            <person name="Murakami K."/>
        </authorList>
    </citation>
    <scope>NUCLEOTIDE SEQUENCE [LARGE SCALE GENOMIC DNA]</scope>
    <source>
        <strain evidence="2">Y72</strain>
    </source>
</reference>
<evidence type="ECO:0000313" key="2">
    <source>
        <dbReference type="EMBL" id="GAF25301.1"/>
    </source>
</evidence>
<dbReference type="Proteomes" id="UP000063718">
    <property type="component" value="Unassembled WGS sequence"/>
</dbReference>